<feature type="region of interest" description="Disordered" evidence="2">
    <location>
        <begin position="467"/>
        <end position="510"/>
    </location>
</feature>
<keyword evidence="4" id="KW-1185">Reference proteome</keyword>
<dbReference type="GO" id="GO:0003712">
    <property type="term" value="F:transcription coregulator activity"/>
    <property type="evidence" value="ECO:0007669"/>
    <property type="project" value="TreeGrafter"/>
</dbReference>
<feature type="compositionally biased region" description="Acidic residues" evidence="2">
    <location>
        <begin position="832"/>
        <end position="848"/>
    </location>
</feature>
<feature type="compositionally biased region" description="Polar residues" evidence="2">
    <location>
        <begin position="1370"/>
        <end position="1381"/>
    </location>
</feature>
<proteinExistence type="inferred from homology"/>
<evidence type="ECO:0000313" key="3">
    <source>
        <dbReference type="EMBL" id="KAK0149369.1"/>
    </source>
</evidence>
<feature type="compositionally biased region" description="Basic residues" evidence="2">
    <location>
        <begin position="1341"/>
        <end position="1356"/>
    </location>
</feature>
<feature type="compositionally biased region" description="Low complexity" evidence="2">
    <location>
        <begin position="739"/>
        <end position="757"/>
    </location>
</feature>
<dbReference type="EMBL" id="JAOPHQ010001772">
    <property type="protein sequence ID" value="KAK0149369.1"/>
    <property type="molecule type" value="Genomic_DNA"/>
</dbReference>
<feature type="region of interest" description="Disordered" evidence="2">
    <location>
        <begin position="1243"/>
        <end position="1264"/>
    </location>
</feature>
<evidence type="ECO:0000256" key="2">
    <source>
        <dbReference type="SAM" id="MobiDB-lite"/>
    </source>
</evidence>
<organism evidence="3 4">
    <name type="scientific">Merluccius polli</name>
    <name type="common">Benguela hake</name>
    <name type="synonym">Merluccius cadenati</name>
    <dbReference type="NCBI Taxonomy" id="89951"/>
    <lineage>
        <taxon>Eukaryota</taxon>
        <taxon>Metazoa</taxon>
        <taxon>Chordata</taxon>
        <taxon>Craniata</taxon>
        <taxon>Vertebrata</taxon>
        <taxon>Euteleostomi</taxon>
        <taxon>Actinopterygii</taxon>
        <taxon>Neopterygii</taxon>
        <taxon>Teleostei</taxon>
        <taxon>Neoteleostei</taxon>
        <taxon>Acanthomorphata</taxon>
        <taxon>Zeiogadaria</taxon>
        <taxon>Gadariae</taxon>
        <taxon>Gadiformes</taxon>
        <taxon>Gadoidei</taxon>
        <taxon>Merlucciidae</taxon>
        <taxon>Merluccius</taxon>
    </lineage>
</organism>
<feature type="compositionally biased region" description="Basic and acidic residues" evidence="2">
    <location>
        <begin position="851"/>
        <end position="860"/>
    </location>
</feature>
<protein>
    <submittedName>
        <fullName evidence="3">Thyroid hormone receptor-associated protein 3</fullName>
    </submittedName>
</protein>
<dbReference type="Proteomes" id="UP001174136">
    <property type="component" value="Unassembled WGS sequence"/>
</dbReference>
<feature type="compositionally biased region" description="Low complexity" evidence="2">
    <location>
        <begin position="794"/>
        <end position="804"/>
    </location>
</feature>
<feature type="region of interest" description="Disordered" evidence="2">
    <location>
        <begin position="648"/>
        <end position="926"/>
    </location>
</feature>
<feature type="compositionally biased region" description="Low complexity" evidence="2">
    <location>
        <begin position="1117"/>
        <end position="1129"/>
    </location>
</feature>
<dbReference type="GO" id="GO:0016592">
    <property type="term" value="C:mediator complex"/>
    <property type="evidence" value="ECO:0007669"/>
    <property type="project" value="TreeGrafter"/>
</dbReference>
<feature type="compositionally biased region" description="Basic and acidic residues" evidence="2">
    <location>
        <begin position="1102"/>
        <end position="1114"/>
    </location>
</feature>
<feature type="compositionally biased region" description="Basic residues" evidence="2">
    <location>
        <begin position="690"/>
        <end position="705"/>
    </location>
</feature>
<name>A0AA47MZE8_MERPO</name>
<feature type="region of interest" description="Disordered" evidence="2">
    <location>
        <begin position="1279"/>
        <end position="1298"/>
    </location>
</feature>
<feature type="compositionally biased region" description="Basic residues" evidence="2">
    <location>
        <begin position="758"/>
        <end position="769"/>
    </location>
</feature>
<comment type="caution">
    <text evidence="3">The sequence shown here is derived from an EMBL/GenBank/DDBJ whole genome shotgun (WGS) entry which is preliminary data.</text>
</comment>
<reference evidence="3" key="1">
    <citation type="journal article" date="2023" name="Front. Mar. Sci.">
        <title>A new Merluccius polli reference genome to investigate the effects of global change in West African waters.</title>
        <authorList>
            <person name="Mateo J.L."/>
            <person name="Blanco-Fernandez C."/>
            <person name="Garcia-Vazquez E."/>
            <person name="Machado-Schiaffino G."/>
        </authorList>
    </citation>
    <scope>NUCLEOTIDE SEQUENCE</scope>
    <source>
        <strain evidence="3">C29</strain>
        <tissue evidence="3">Fin</tissue>
    </source>
</reference>
<comment type="similarity">
    <text evidence="1">Belongs to the BCLAF1/THRAP3 family.</text>
</comment>
<feature type="compositionally biased region" description="Polar residues" evidence="2">
    <location>
        <begin position="805"/>
        <end position="820"/>
    </location>
</feature>
<dbReference type="PANTHER" id="PTHR15268:SF16">
    <property type="entry name" value="THYROID HORMONE RECEPTOR-ASSOCIATED PROTEIN 3"/>
    <property type="match status" value="1"/>
</dbReference>
<gene>
    <name evidence="3" type="primary">THRAP3</name>
    <name evidence="3" type="ORF">N1851_009902</name>
</gene>
<accession>A0AA47MZE8</accession>
<dbReference type="PANTHER" id="PTHR15268">
    <property type="entry name" value="THRAP3/BCLAF1"/>
    <property type="match status" value="1"/>
</dbReference>
<dbReference type="Pfam" id="PF15440">
    <property type="entry name" value="THRAP3_BCLAF1"/>
    <property type="match status" value="1"/>
</dbReference>
<feature type="compositionally biased region" description="Gly residues" evidence="2">
    <location>
        <begin position="960"/>
        <end position="979"/>
    </location>
</feature>
<evidence type="ECO:0000256" key="1">
    <source>
        <dbReference type="ARBA" id="ARBA00006481"/>
    </source>
</evidence>
<feature type="compositionally biased region" description="Basic and acidic residues" evidence="2">
    <location>
        <begin position="1244"/>
        <end position="1261"/>
    </location>
</feature>
<dbReference type="GO" id="GO:0045944">
    <property type="term" value="P:positive regulation of transcription by RNA polymerase II"/>
    <property type="evidence" value="ECO:0007669"/>
    <property type="project" value="TreeGrafter"/>
</dbReference>
<feature type="region of interest" description="Disordered" evidence="2">
    <location>
        <begin position="952"/>
        <end position="1051"/>
    </location>
</feature>
<feature type="compositionally biased region" description="Basic and acidic residues" evidence="2">
    <location>
        <begin position="1034"/>
        <end position="1046"/>
    </location>
</feature>
<feature type="compositionally biased region" description="Basic and acidic residues" evidence="2">
    <location>
        <begin position="821"/>
        <end position="831"/>
    </location>
</feature>
<sequence length="1519" mass="168329">MTVPFPEHSWAIKTSVECLRRPVWCPTDDVFYGVAAPEHTEASFSLQWRYTSPRCASPVREELYSVVEERLNFDPQSFICSLPLRQHLRAPDFSSILEKSVVSAPRRLRYGGLPRAFGREQEIGNSRSGDHLLPPTMHGVTIKACIPTHDDQTCPVSLRGTSRTEGRRLAAPLWAFNLSTCEYPGRRCGGEEGREEVRKREGEERRTCVRTRVAGVAVQHLAWGWQGVERLGERTRECLVMTPVAPVETPFHSVGKKPHVHERHVHEHHVHERHVHERRSQLGPGWLHSYRVLECEADLCSVCSLGFLSKVRGVLLASEAETVLLRSQKTGFKPQDVSIKEPRWDIQRAGSGVGGVSGYHGDTGTRLVSETPLTAGASDAAADTAGRPGLESANGFWMRGRDPHVDHRQLSGLQFHSDPVTPVLITTRIHWTPHGVGTTVPGLLKTWNKPDRRKSWIRTRVDLERDPRVARMGGRPMTLLSGPTPQHGPTPQPRSTDRPRNPAARTDPAGRLLFMRKKRIPVAISFYLTLQESLKISVEEASLQLASVASRCGSEGLRSPLPAHVTTARLLVLSGLGLTAHSAVRLDALRSLNAPHSDEKTHPSNSTLNRTFKCNFKYSVKPGDPGGLQTGRIHVDYGEGAMKGFLQPCASDTMSRSRSRSRSPSSKPRERKYAKAQQARGPGPREVRGYHHRGFQRPFHFRGRGRGFFPRGRFQRGGGGGGGMGYNHNNFRHNWKNFRQCPPQRQQYQQPQWQQYHPRGRSTSPRKRPGVTPPSHVPRSDHSSSSPKSRRSPRSSSSHSSCSPKQSATSELANQNLTSNGKEEQPPSKEAGEEEEEEEGEEREEEVGEGVIKDGSDGGKWRGLTGWSCGLKKSTPPECSADDGHMTLTPADQSSPAHKNTTSGVNSGAPSWQGVGNKSPPQKSPRAVFGVFSKEDNLDGASSTVPAAFRKFLEEQSNGSGPGRGKGLEAGGQVAGGGKLAEEGAANGKTSCCVSNPPPRRRASDFRTDMSLNSFLTASPFLCGGDNDKDDEERENKLQKGEDSSKAKVKTSALAVFEERLSQWESSGRRPLPDHPNLKQVYCIQRPQNTDAVGAKPLGFSPEKDSGRFQRMETHNTSSTPSPASQSTSLREMFRVGGAESPPSSSREDKCSVVMDFLRDRMTSSSDMLAGERQLSQDLVQSCRKEQEFRSIFQHVETSKLQRSPSELFTQHILTILHHVNAQYFPSSGGSLSERFATYQRHAAQQEERRRKSPEIHRRIDVSPSAFKKHSHLFEAMKSSEEGSYKDGGEKAMKGDLSDLRLDIERRKKISVGEQDCDQDTERGLRDPPVPSKEKSSEKSSKRHKKSKKSKKKRSRSSSSSSSSSSGESQQVVHPSTQSRSGDQDFSKTRLAQRDFPGPAEKGGPRGGFQFTVRGRGWNRGNHHGNGIHSNPFTVATQNEDWDPEFTPKSKKYYLHDDREGEKERRWVGGRGRGGGDFTHGRPRFIIRRAVTGGNHFQVNGKQKVNEVEGAGCEHVDNA</sequence>
<feature type="compositionally biased region" description="Basic and acidic residues" evidence="2">
    <location>
        <begin position="1320"/>
        <end position="1340"/>
    </location>
</feature>
<dbReference type="GO" id="GO:0003677">
    <property type="term" value="F:DNA binding"/>
    <property type="evidence" value="ECO:0007669"/>
    <property type="project" value="TreeGrafter"/>
</dbReference>
<feature type="compositionally biased region" description="Polar residues" evidence="2">
    <location>
        <begin position="890"/>
        <end position="921"/>
    </location>
</feature>
<feature type="compositionally biased region" description="Gly residues" evidence="2">
    <location>
        <begin position="715"/>
        <end position="725"/>
    </location>
</feature>
<evidence type="ECO:0000313" key="4">
    <source>
        <dbReference type="Proteomes" id="UP001174136"/>
    </source>
</evidence>
<feature type="compositionally biased region" description="Low complexity" evidence="2">
    <location>
        <begin position="1357"/>
        <end position="1369"/>
    </location>
</feature>
<dbReference type="InterPro" id="IPR029199">
    <property type="entry name" value="THRAP3_BCLAF1"/>
</dbReference>
<feature type="region of interest" description="Disordered" evidence="2">
    <location>
        <begin position="1090"/>
        <end position="1129"/>
    </location>
</feature>
<feature type="region of interest" description="Disordered" evidence="2">
    <location>
        <begin position="1311"/>
        <end position="1409"/>
    </location>
</feature>
<keyword evidence="3" id="KW-0675">Receptor</keyword>